<name>A0A2Y9AB17_9MICO</name>
<dbReference type="InterPro" id="IPR045865">
    <property type="entry name" value="ACT-like_dom_sf"/>
</dbReference>
<dbReference type="OrthoDB" id="5516749at2"/>
<dbReference type="AlphaFoldDB" id="A0A2Y9AB17"/>
<evidence type="ECO:0000313" key="3">
    <source>
        <dbReference type="Proteomes" id="UP000250222"/>
    </source>
</evidence>
<sequence>MDDHGDPTDTLACEVCGRLPEPRKARRTAATVLAMLPLELAVHAAVVASDLPLLTKVLVLTVTATALAVWVAEPSVTRLLRRWLHGPILRERRRLDAAGSLWRLRTTVRDTPGSLESITRQLRMLDGNILGVQVQPGADGAVDEFVVDVPEEITARDLVEAVEDGGGRNVQVWPTTALALVDNPTRALCTALRVAEAPHELPEAVADLLGAEVVDGGPGDPTSHLSGDATRLKIHAGWRGAVVLARAGQPFTLAESARAHRLAELAELVDGVRLSGLGAAAPHAEG</sequence>
<evidence type="ECO:0000259" key="1">
    <source>
        <dbReference type="PROSITE" id="PS51671"/>
    </source>
</evidence>
<dbReference type="SUPFAM" id="SSF55021">
    <property type="entry name" value="ACT-like"/>
    <property type="match status" value="1"/>
</dbReference>
<organism evidence="2 3">
    <name type="scientific">Georgenia satyanarayanai</name>
    <dbReference type="NCBI Taxonomy" id="860221"/>
    <lineage>
        <taxon>Bacteria</taxon>
        <taxon>Bacillati</taxon>
        <taxon>Actinomycetota</taxon>
        <taxon>Actinomycetes</taxon>
        <taxon>Micrococcales</taxon>
        <taxon>Bogoriellaceae</taxon>
        <taxon>Georgenia</taxon>
    </lineage>
</organism>
<dbReference type="Proteomes" id="UP000250222">
    <property type="component" value="Unassembled WGS sequence"/>
</dbReference>
<gene>
    <name evidence="2" type="ORF">SAMN05216184_10556</name>
</gene>
<keyword evidence="3" id="KW-1185">Reference proteome</keyword>
<evidence type="ECO:0000313" key="2">
    <source>
        <dbReference type="EMBL" id="SSA41794.1"/>
    </source>
</evidence>
<accession>A0A2Y9AB17</accession>
<protein>
    <recommendedName>
        <fullName evidence="1">ACT domain-containing protein</fullName>
    </recommendedName>
</protein>
<dbReference type="PROSITE" id="PS51671">
    <property type="entry name" value="ACT"/>
    <property type="match status" value="1"/>
</dbReference>
<dbReference type="RefSeq" id="WP_110852259.1">
    <property type="nucleotide sequence ID" value="NZ_QKLZ01000005.1"/>
</dbReference>
<proteinExistence type="predicted"/>
<dbReference type="EMBL" id="UETB01000005">
    <property type="protein sequence ID" value="SSA41794.1"/>
    <property type="molecule type" value="Genomic_DNA"/>
</dbReference>
<reference evidence="2 3" key="1">
    <citation type="submission" date="2016-10" db="EMBL/GenBank/DDBJ databases">
        <authorList>
            <person name="Cai Z."/>
        </authorList>
    </citation>
    <scope>NUCLEOTIDE SEQUENCE [LARGE SCALE GENOMIC DNA]</scope>
    <source>
        <strain evidence="2 3">CGMCC 1.10826</strain>
    </source>
</reference>
<dbReference type="InterPro" id="IPR002912">
    <property type="entry name" value="ACT_dom"/>
</dbReference>
<feature type="domain" description="ACT" evidence="1">
    <location>
        <begin position="103"/>
        <end position="183"/>
    </location>
</feature>